<reference evidence="1 3" key="2">
    <citation type="submission" date="2021-06" db="EMBL/GenBank/DDBJ databases">
        <authorList>
            <person name="Sun Q."/>
            <person name="Li D."/>
        </authorList>
    </citation>
    <scope>NUCLEOTIDE SEQUENCE [LARGE SCALE GENOMIC DNA]</scope>
    <source>
        <strain evidence="1 3">N19</strain>
    </source>
</reference>
<proteinExistence type="predicted"/>
<keyword evidence="3" id="KW-1185">Reference proteome</keyword>
<evidence type="ECO:0000313" key="3">
    <source>
        <dbReference type="Proteomes" id="UP001196301"/>
    </source>
</evidence>
<evidence type="ECO:0000313" key="1">
    <source>
        <dbReference type="EMBL" id="MBU5336592.1"/>
    </source>
</evidence>
<dbReference type="EMBL" id="JAHLOQ010000023">
    <property type="protein sequence ID" value="MBU5336592.1"/>
    <property type="molecule type" value="Genomic_DNA"/>
</dbReference>
<reference evidence="2" key="1">
    <citation type="submission" date="2019-11" db="EMBL/GenBank/DDBJ databases">
        <authorList>
            <person name="Feng L."/>
        </authorList>
    </citation>
    <scope>NUCLEOTIDE SEQUENCE</scope>
    <source>
        <strain evidence="2">IbartlettiiLFYP30</strain>
    </source>
</reference>
<protein>
    <recommendedName>
        <fullName evidence="4">DUF3791 domain-containing protein</fullName>
    </recommendedName>
</protein>
<dbReference type="RefSeq" id="WP_024047851.1">
    <property type="nucleotide sequence ID" value="NZ_BAABXU010000001.1"/>
</dbReference>
<gene>
    <name evidence="2" type="ORF">IBLFYP30_02420</name>
    <name evidence="1" type="ORF">KQI20_09090</name>
</gene>
<organism evidence="2">
    <name type="scientific">Intestinibacter bartlettii</name>
    <dbReference type="NCBI Taxonomy" id="261299"/>
    <lineage>
        <taxon>Bacteria</taxon>
        <taxon>Bacillati</taxon>
        <taxon>Bacillota</taxon>
        <taxon>Clostridia</taxon>
        <taxon>Peptostreptococcales</taxon>
        <taxon>Peptostreptococcaceae</taxon>
        <taxon>Intestinibacter</taxon>
    </lineage>
</organism>
<sequence length="76" mass="9053">MEANKILLQKMYTKIIIEFSKQTGKDLEESLDYFYKSNTYDLIKNGVSDMHCRGYKYLADELMLEYGFKHHKGYVN</sequence>
<dbReference type="AlphaFoldDB" id="A0A6N3E750"/>
<evidence type="ECO:0008006" key="4">
    <source>
        <dbReference type="Google" id="ProtNLM"/>
    </source>
</evidence>
<evidence type="ECO:0000313" key="2">
    <source>
        <dbReference type="EMBL" id="VYU34571.1"/>
    </source>
</evidence>
<name>A0A6N3E750_9FIRM</name>
<dbReference type="Proteomes" id="UP001196301">
    <property type="component" value="Unassembled WGS sequence"/>
</dbReference>
<dbReference type="EMBL" id="CACRUE010000033">
    <property type="protein sequence ID" value="VYU34571.1"/>
    <property type="molecule type" value="Genomic_DNA"/>
</dbReference>
<accession>A0A6N3E750</accession>